<dbReference type="RefSeq" id="XP_046077760.1">
    <property type="nucleotide sequence ID" value="XM_046214798.1"/>
</dbReference>
<dbReference type="PANTHER" id="PTHR23502">
    <property type="entry name" value="MAJOR FACILITATOR SUPERFAMILY"/>
    <property type="match status" value="1"/>
</dbReference>
<feature type="transmembrane region" description="Helical" evidence="8">
    <location>
        <begin position="70"/>
        <end position="90"/>
    </location>
</feature>
<feature type="transmembrane region" description="Helical" evidence="8">
    <location>
        <begin position="141"/>
        <end position="160"/>
    </location>
</feature>
<evidence type="ECO:0000256" key="1">
    <source>
        <dbReference type="ARBA" id="ARBA00004651"/>
    </source>
</evidence>
<sequence length="572" mass="63263">MTIEKDDPGNSTSESPRSNRIPFWRLIADQGAVTQEVIDYPYAGSGTEKDPFSVTWIPKDPRDPMMFEPVMKWFITLIAAISTLAVALVSSAYTGGVQEIEMQFGIDSEVATLGVSLFVLGFAIGPLLWAPLSEMFGRQIVFFITYLAFTVFNCGVAGSQNTRTLIILRFLAGAFGSSPLTNAGGIIADMFSAKQRGLAMSLFAVAPFLGPVLGPIIGGFLGMNAGWRWVMWFLSAFSGTLLVLGTLFIPETYAPALLRRRAERLSKITNKVYQSHLDIEHGTVSFSETLKTALSRPWILLFREPIVFLLSLYMAIIYGTLYMLFAAYPIVFQVHRGWNQGIGGLPFLGIMIGMLIALVYASWDNKRYIRVQEKEGGFAPPEARLPPCLIASFTIPIGLFWFAWTNYPSIHWMASVAAGAPFGFGMVLVFLSNLSYLVDTYTIFAASVLAAASLLRSLFGAAFPLFTTYMYQNLGIHWASSIPAFLAAACIPFPFIFYKYGPTIRLRCKYAAESNAFMQNMMQQAAVQQDTELPTIQPTMTQLSTGTLALRTASYEANPYDIDRINTRDSFK</sequence>
<dbReference type="FunFam" id="1.20.1250.20:FF:000266">
    <property type="entry name" value="MFS multidrug transporter, putative"/>
    <property type="match status" value="1"/>
</dbReference>
<dbReference type="GO" id="GO:0022857">
    <property type="term" value="F:transmembrane transporter activity"/>
    <property type="evidence" value="ECO:0007669"/>
    <property type="project" value="InterPro"/>
</dbReference>
<keyword evidence="6 8" id="KW-0472">Membrane</keyword>
<dbReference type="PANTHER" id="PTHR23502:SF186">
    <property type="entry name" value="MAJOR FACILITATOR SUPERFAMILY (MFS) PROFILE DOMAIN-CONTAINING PROTEIN"/>
    <property type="match status" value="1"/>
</dbReference>
<dbReference type="InterPro" id="IPR020846">
    <property type="entry name" value="MFS_dom"/>
</dbReference>
<reference evidence="10" key="1">
    <citation type="submission" date="2021-12" db="EMBL/GenBank/DDBJ databases">
        <title>Convergent genome expansion in fungi linked to evolution of root-endophyte symbiosis.</title>
        <authorList>
            <consortium name="DOE Joint Genome Institute"/>
            <person name="Ke Y.-H."/>
            <person name="Bonito G."/>
            <person name="Liao H.-L."/>
            <person name="Looney B."/>
            <person name="Rojas-Flechas A."/>
            <person name="Nash J."/>
            <person name="Hameed K."/>
            <person name="Schadt C."/>
            <person name="Martin F."/>
            <person name="Crous P.W."/>
            <person name="Miettinen O."/>
            <person name="Magnuson J.K."/>
            <person name="Labbe J."/>
            <person name="Jacobson D."/>
            <person name="Doktycz M.J."/>
            <person name="Veneault-Fourrey C."/>
            <person name="Kuo A."/>
            <person name="Mondo S."/>
            <person name="Calhoun S."/>
            <person name="Riley R."/>
            <person name="Ohm R."/>
            <person name="LaButti K."/>
            <person name="Andreopoulos B."/>
            <person name="Pangilinan J."/>
            <person name="Nolan M."/>
            <person name="Tritt A."/>
            <person name="Clum A."/>
            <person name="Lipzen A."/>
            <person name="Daum C."/>
            <person name="Barry K."/>
            <person name="Grigoriev I.V."/>
            <person name="Vilgalys R."/>
        </authorList>
    </citation>
    <scope>NUCLEOTIDE SEQUENCE</scope>
    <source>
        <strain evidence="10">PMI_201</strain>
    </source>
</reference>
<evidence type="ECO:0000256" key="7">
    <source>
        <dbReference type="ARBA" id="ARBA00038459"/>
    </source>
</evidence>
<keyword evidence="3" id="KW-1003">Cell membrane</keyword>
<evidence type="ECO:0000256" key="3">
    <source>
        <dbReference type="ARBA" id="ARBA00022475"/>
    </source>
</evidence>
<organism evidence="10 11">
    <name type="scientific">Talaromyces proteolyticus</name>
    <dbReference type="NCBI Taxonomy" id="1131652"/>
    <lineage>
        <taxon>Eukaryota</taxon>
        <taxon>Fungi</taxon>
        <taxon>Dikarya</taxon>
        <taxon>Ascomycota</taxon>
        <taxon>Pezizomycotina</taxon>
        <taxon>Eurotiomycetes</taxon>
        <taxon>Eurotiomycetidae</taxon>
        <taxon>Eurotiales</taxon>
        <taxon>Trichocomaceae</taxon>
        <taxon>Talaromyces</taxon>
        <taxon>Talaromyces sect. Bacilispori</taxon>
    </lineage>
</organism>
<dbReference type="InterPro" id="IPR011701">
    <property type="entry name" value="MFS"/>
</dbReference>
<dbReference type="EMBL" id="JAJTJA010000001">
    <property type="protein sequence ID" value="KAH8705139.1"/>
    <property type="molecule type" value="Genomic_DNA"/>
</dbReference>
<feature type="transmembrane region" description="Helical" evidence="8">
    <location>
        <begin position="410"/>
        <end position="431"/>
    </location>
</feature>
<keyword evidence="11" id="KW-1185">Reference proteome</keyword>
<feature type="transmembrane region" description="Helical" evidence="8">
    <location>
        <begin position="342"/>
        <end position="363"/>
    </location>
</feature>
<dbReference type="Proteomes" id="UP001201262">
    <property type="component" value="Unassembled WGS sequence"/>
</dbReference>
<dbReference type="Pfam" id="PF07690">
    <property type="entry name" value="MFS_1"/>
    <property type="match status" value="1"/>
</dbReference>
<evidence type="ECO:0000313" key="10">
    <source>
        <dbReference type="EMBL" id="KAH8705139.1"/>
    </source>
</evidence>
<keyword evidence="5 8" id="KW-1133">Transmembrane helix</keyword>
<feature type="transmembrane region" description="Helical" evidence="8">
    <location>
        <begin position="166"/>
        <end position="188"/>
    </location>
</feature>
<proteinExistence type="inferred from homology"/>
<feature type="transmembrane region" description="Helical" evidence="8">
    <location>
        <begin position="110"/>
        <end position="129"/>
    </location>
</feature>
<evidence type="ECO:0000259" key="9">
    <source>
        <dbReference type="PROSITE" id="PS50850"/>
    </source>
</evidence>
<feature type="transmembrane region" description="Helical" evidence="8">
    <location>
        <begin position="478"/>
        <end position="498"/>
    </location>
</feature>
<protein>
    <submittedName>
        <fullName evidence="10">Major facilitator superfamily domain-containing protein</fullName>
    </submittedName>
</protein>
<evidence type="ECO:0000256" key="4">
    <source>
        <dbReference type="ARBA" id="ARBA00022692"/>
    </source>
</evidence>
<dbReference type="GeneID" id="70245085"/>
<dbReference type="Gene3D" id="1.20.1250.20">
    <property type="entry name" value="MFS general substrate transporter like domains"/>
    <property type="match status" value="1"/>
</dbReference>
<name>A0AAD4L713_9EURO</name>
<feature type="domain" description="Major facilitator superfamily (MFS) profile" evidence="9">
    <location>
        <begin position="75"/>
        <end position="505"/>
    </location>
</feature>
<feature type="transmembrane region" description="Helical" evidence="8">
    <location>
        <begin position="306"/>
        <end position="330"/>
    </location>
</feature>
<gene>
    <name evidence="10" type="ORF">BGW36DRAFT_366947</name>
</gene>
<keyword evidence="2" id="KW-0813">Transport</keyword>
<feature type="transmembrane region" description="Helical" evidence="8">
    <location>
        <begin position="200"/>
        <end position="223"/>
    </location>
</feature>
<feature type="transmembrane region" description="Helical" evidence="8">
    <location>
        <begin position="384"/>
        <end position="404"/>
    </location>
</feature>
<evidence type="ECO:0000256" key="6">
    <source>
        <dbReference type="ARBA" id="ARBA00023136"/>
    </source>
</evidence>
<feature type="transmembrane region" description="Helical" evidence="8">
    <location>
        <begin position="229"/>
        <end position="250"/>
    </location>
</feature>
<evidence type="ECO:0000313" key="11">
    <source>
        <dbReference type="Proteomes" id="UP001201262"/>
    </source>
</evidence>
<dbReference type="AlphaFoldDB" id="A0AAD4L713"/>
<dbReference type="CDD" id="cd17323">
    <property type="entry name" value="MFS_Tpo1_MDR_like"/>
    <property type="match status" value="1"/>
</dbReference>
<evidence type="ECO:0000256" key="2">
    <source>
        <dbReference type="ARBA" id="ARBA00022448"/>
    </source>
</evidence>
<dbReference type="SUPFAM" id="SSF103473">
    <property type="entry name" value="MFS general substrate transporter"/>
    <property type="match status" value="1"/>
</dbReference>
<feature type="transmembrane region" description="Helical" evidence="8">
    <location>
        <begin position="443"/>
        <end position="466"/>
    </location>
</feature>
<dbReference type="InterPro" id="IPR036259">
    <property type="entry name" value="MFS_trans_sf"/>
</dbReference>
<dbReference type="PROSITE" id="PS50850">
    <property type="entry name" value="MFS"/>
    <property type="match status" value="1"/>
</dbReference>
<evidence type="ECO:0000256" key="5">
    <source>
        <dbReference type="ARBA" id="ARBA00022989"/>
    </source>
</evidence>
<keyword evidence="4 8" id="KW-0812">Transmembrane</keyword>
<accession>A0AAD4L713</accession>
<comment type="subcellular location">
    <subcellularLocation>
        <location evidence="1">Cell membrane</location>
        <topology evidence="1">Multi-pass membrane protein</topology>
    </subcellularLocation>
</comment>
<comment type="caution">
    <text evidence="10">The sequence shown here is derived from an EMBL/GenBank/DDBJ whole genome shotgun (WGS) entry which is preliminary data.</text>
</comment>
<evidence type="ECO:0000256" key="8">
    <source>
        <dbReference type="SAM" id="Phobius"/>
    </source>
</evidence>
<dbReference type="GO" id="GO:0005886">
    <property type="term" value="C:plasma membrane"/>
    <property type="evidence" value="ECO:0007669"/>
    <property type="project" value="UniProtKB-SubCell"/>
</dbReference>
<comment type="similarity">
    <text evidence="7">Belongs to the major facilitator superfamily. DHA1 family. Polyamines/proton antiporter (TC 2.A.1.2.16) subfamily.</text>
</comment>